<dbReference type="Proteomes" id="UP001605036">
    <property type="component" value="Unassembled WGS sequence"/>
</dbReference>
<protein>
    <submittedName>
        <fullName evidence="1">Uncharacterized protein</fullName>
    </submittedName>
</protein>
<sequence length="109" mass="12125">MNLVQALLEAGCGGRSVQIDERLSEVSTNNITQMVFNKASGATIVRYMIPFLAKLDLGGHVAELSKKRRKMQAFSDSIIEGHRQRKKANADAAALMSRCHLRRTIPETR</sequence>
<proteinExistence type="predicted"/>
<name>A0ABD1Z5G2_9MARC</name>
<keyword evidence="2" id="KW-1185">Reference proteome</keyword>
<gene>
    <name evidence="1" type="ORF">R1flu_010604</name>
</gene>
<evidence type="ECO:0000313" key="2">
    <source>
        <dbReference type="Proteomes" id="UP001605036"/>
    </source>
</evidence>
<dbReference type="InterPro" id="IPR036396">
    <property type="entry name" value="Cyt_P450_sf"/>
</dbReference>
<organism evidence="1 2">
    <name type="scientific">Riccia fluitans</name>
    <dbReference type="NCBI Taxonomy" id="41844"/>
    <lineage>
        <taxon>Eukaryota</taxon>
        <taxon>Viridiplantae</taxon>
        <taxon>Streptophyta</taxon>
        <taxon>Embryophyta</taxon>
        <taxon>Marchantiophyta</taxon>
        <taxon>Marchantiopsida</taxon>
        <taxon>Marchantiidae</taxon>
        <taxon>Marchantiales</taxon>
        <taxon>Ricciaceae</taxon>
        <taxon>Riccia</taxon>
    </lineage>
</organism>
<accession>A0ABD1Z5G2</accession>
<dbReference type="EMBL" id="JBHFFA010000002">
    <property type="protein sequence ID" value="KAL2643017.1"/>
    <property type="molecule type" value="Genomic_DNA"/>
</dbReference>
<dbReference type="SUPFAM" id="SSF48264">
    <property type="entry name" value="Cytochrome P450"/>
    <property type="match status" value="1"/>
</dbReference>
<comment type="caution">
    <text evidence="1">The sequence shown here is derived from an EMBL/GenBank/DDBJ whole genome shotgun (WGS) entry which is preliminary data.</text>
</comment>
<dbReference type="AlphaFoldDB" id="A0ABD1Z5G2"/>
<reference evidence="1 2" key="1">
    <citation type="submission" date="2024-09" db="EMBL/GenBank/DDBJ databases">
        <title>Chromosome-scale assembly of Riccia fluitans.</title>
        <authorList>
            <person name="Paukszto L."/>
            <person name="Sawicki J."/>
            <person name="Karawczyk K."/>
            <person name="Piernik-Szablinska J."/>
            <person name="Szczecinska M."/>
            <person name="Mazdziarz M."/>
        </authorList>
    </citation>
    <scope>NUCLEOTIDE SEQUENCE [LARGE SCALE GENOMIC DNA]</scope>
    <source>
        <strain evidence="1">Rf_01</strain>
        <tissue evidence="1">Aerial parts of the thallus</tissue>
    </source>
</reference>
<evidence type="ECO:0000313" key="1">
    <source>
        <dbReference type="EMBL" id="KAL2643017.1"/>
    </source>
</evidence>